<protein>
    <submittedName>
        <fullName evidence="1">Uncharacterized protein</fullName>
    </submittedName>
</protein>
<proteinExistence type="predicted"/>
<gene>
    <name evidence="1" type="ORF">FOPG_20077</name>
</gene>
<dbReference type="HOGENOM" id="CLU_2671174_0_0_1"/>
<reference evidence="1" key="2">
    <citation type="submission" date="2014-03" db="EMBL/GenBank/DDBJ databases">
        <title>The Genome Annotation of Fusarium oxysporum PHW808.</title>
        <authorList>
            <consortium name="The Broad Institute Genomics Platform"/>
            <person name="Ma L.-J."/>
            <person name="Corby-Kistler H."/>
            <person name="Broz K."/>
            <person name="Gale L.R."/>
            <person name="Jonkers W."/>
            <person name="O'Donnell K."/>
            <person name="Ploetz R."/>
            <person name="Steinberg C."/>
            <person name="Schwartz D.C."/>
            <person name="VanEtten H."/>
            <person name="Zhou S."/>
            <person name="Young S.K."/>
            <person name="Zeng Q."/>
            <person name="Gargeya S."/>
            <person name="Fitzgerald M."/>
            <person name="Abouelleil A."/>
            <person name="Alvarado L."/>
            <person name="Chapman S.B."/>
            <person name="Gainer-Dewar J."/>
            <person name="Goldberg J."/>
            <person name="Griggs A."/>
            <person name="Gujja S."/>
            <person name="Hansen M."/>
            <person name="Howarth C."/>
            <person name="Imamovic A."/>
            <person name="Ireland A."/>
            <person name="Larimer J."/>
            <person name="McCowan C."/>
            <person name="Murphy C."/>
            <person name="Pearson M."/>
            <person name="Poon T.W."/>
            <person name="Priest M."/>
            <person name="Roberts A."/>
            <person name="Saif S."/>
            <person name="Shea T."/>
            <person name="Sykes S."/>
            <person name="Wortman J."/>
            <person name="Nusbaum C."/>
            <person name="Birren B."/>
        </authorList>
    </citation>
    <scope>NUCLEOTIDE SEQUENCE</scope>
    <source>
        <strain evidence="1">54008</strain>
    </source>
</reference>
<organism evidence="1">
    <name type="scientific">Fusarium oxysporum f. sp. conglutinans race 2 54008</name>
    <dbReference type="NCBI Taxonomy" id="1089457"/>
    <lineage>
        <taxon>Eukaryota</taxon>
        <taxon>Fungi</taxon>
        <taxon>Dikarya</taxon>
        <taxon>Ascomycota</taxon>
        <taxon>Pezizomycotina</taxon>
        <taxon>Sordariomycetes</taxon>
        <taxon>Hypocreomycetidae</taxon>
        <taxon>Hypocreales</taxon>
        <taxon>Nectriaceae</taxon>
        <taxon>Fusarium</taxon>
        <taxon>Fusarium oxysporum species complex</taxon>
    </lineage>
</organism>
<dbReference type="OrthoDB" id="5102748at2759"/>
<dbReference type="Proteomes" id="UP000030676">
    <property type="component" value="Unassembled WGS sequence"/>
</dbReference>
<evidence type="ECO:0000313" key="1">
    <source>
        <dbReference type="EMBL" id="EXL63650.1"/>
    </source>
</evidence>
<accession>X0GUP8</accession>
<sequence length="75" mass="8874">MAMFMDFLELLYQLCLTISTERFNEGRPSSTLLVFLILYIPSLQFVIKDPEVLFRTILKYSLDRAPQTNFQENYS</sequence>
<reference evidence="1" key="1">
    <citation type="submission" date="2011-11" db="EMBL/GenBank/DDBJ databases">
        <title>The Genome Sequence of Fusarium oxysporum PHW808.</title>
        <authorList>
            <consortium name="The Broad Institute Genome Sequencing Platform"/>
            <person name="Ma L.-J."/>
            <person name="Gale L.R."/>
            <person name="Schwartz D.C."/>
            <person name="Zhou S."/>
            <person name="Corby-Kistler H."/>
            <person name="Young S.K."/>
            <person name="Zeng Q."/>
            <person name="Gargeya S."/>
            <person name="Fitzgerald M."/>
            <person name="Haas B."/>
            <person name="Abouelleil A."/>
            <person name="Alvarado L."/>
            <person name="Arachchi H.M."/>
            <person name="Berlin A."/>
            <person name="Brown A."/>
            <person name="Chapman S.B."/>
            <person name="Chen Z."/>
            <person name="Dunbar C."/>
            <person name="Freedman E."/>
            <person name="Gearin G."/>
            <person name="Goldberg J."/>
            <person name="Griggs A."/>
            <person name="Gujja S."/>
            <person name="Heiman D."/>
            <person name="Howarth C."/>
            <person name="Larson L."/>
            <person name="Lui A."/>
            <person name="MacDonald P.J.P."/>
            <person name="Montmayeur A."/>
            <person name="Murphy C."/>
            <person name="Neiman D."/>
            <person name="Pearson M."/>
            <person name="Priest M."/>
            <person name="Roberts A."/>
            <person name="Saif S."/>
            <person name="Shea T."/>
            <person name="Shenoy N."/>
            <person name="Sisk P."/>
            <person name="Stolte C."/>
            <person name="Sykes S."/>
            <person name="Wortman J."/>
            <person name="Nusbaum C."/>
            <person name="Birren B."/>
        </authorList>
    </citation>
    <scope>NUCLEOTIDE SEQUENCE [LARGE SCALE GENOMIC DNA]</scope>
    <source>
        <strain evidence="1">54008</strain>
    </source>
</reference>
<dbReference type="EMBL" id="KK034944">
    <property type="protein sequence ID" value="EXL63650.1"/>
    <property type="molecule type" value="Genomic_DNA"/>
</dbReference>
<name>X0GUP8_FUSOX</name>
<dbReference type="AlphaFoldDB" id="X0GUP8"/>